<dbReference type="InterPro" id="IPR000838">
    <property type="entry name" value="RNA_pol_sigma70_ECF_CS"/>
</dbReference>
<dbReference type="PANTHER" id="PTHR43133:SF25">
    <property type="entry name" value="RNA POLYMERASE SIGMA FACTOR RFAY-RELATED"/>
    <property type="match status" value="1"/>
</dbReference>
<reference evidence="9 10" key="1">
    <citation type="submission" date="2023-07" db="EMBL/GenBank/DDBJ databases">
        <title>Genomic Encyclopedia of Type Strains, Phase IV (KMG-IV): sequencing the most valuable type-strain genomes for metagenomic binning, comparative biology and taxonomic classification.</title>
        <authorList>
            <person name="Goeker M."/>
        </authorList>
    </citation>
    <scope>NUCLEOTIDE SEQUENCE [LARGE SCALE GENOMIC DNA]</scope>
    <source>
        <strain evidence="9 10">DSM 19562</strain>
    </source>
</reference>
<dbReference type="InterPro" id="IPR014284">
    <property type="entry name" value="RNA_pol_sigma-70_dom"/>
</dbReference>
<dbReference type="InterPro" id="IPR013324">
    <property type="entry name" value="RNA_pol_sigma_r3/r4-like"/>
</dbReference>
<evidence type="ECO:0000256" key="3">
    <source>
        <dbReference type="ARBA" id="ARBA00023082"/>
    </source>
</evidence>
<evidence type="ECO:0000256" key="2">
    <source>
        <dbReference type="ARBA" id="ARBA00023015"/>
    </source>
</evidence>
<proteinExistence type="inferred from homology"/>
<name>A0ABU0HRM5_9HYPH</name>
<dbReference type="InterPro" id="IPR013249">
    <property type="entry name" value="RNA_pol_sigma70_r4_t2"/>
</dbReference>
<gene>
    <name evidence="9" type="ORF">QO016_004505</name>
</gene>
<organism evidence="9 10">
    <name type="scientific">Methylobacterium persicinum</name>
    <dbReference type="NCBI Taxonomy" id="374426"/>
    <lineage>
        <taxon>Bacteria</taxon>
        <taxon>Pseudomonadati</taxon>
        <taxon>Pseudomonadota</taxon>
        <taxon>Alphaproteobacteria</taxon>
        <taxon>Hyphomicrobiales</taxon>
        <taxon>Methylobacteriaceae</taxon>
        <taxon>Methylobacterium</taxon>
    </lineage>
</organism>
<evidence type="ECO:0000256" key="6">
    <source>
        <dbReference type="RuleBase" id="RU000716"/>
    </source>
</evidence>
<accession>A0ABU0HRM5</accession>
<evidence type="ECO:0000256" key="5">
    <source>
        <dbReference type="ARBA" id="ARBA00023163"/>
    </source>
</evidence>
<dbReference type="SUPFAM" id="SSF88946">
    <property type="entry name" value="Sigma2 domain of RNA polymerase sigma factors"/>
    <property type="match status" value="1"/>
</dbReference>
<dbReference type="InterPro" id="IPR039425">
    <property type="entry name" value="RNA_pol_sigma-70-like"/>
</dbReference>
<evidence type="ECO:0000256" key="1">
    <source>
        <dbReference type="ARBA" id="ARBA00010641"/>
    </source>
</evidence>
<evidence type="ECO:0000259" key="8">
    <source>
        <dbReference type="Pfam" id="PF08281"/>
    </source>
</evidence>
<dbReference type="Pfam" id="PF08281">
    <property type="entry name" value="Sigma70_r4_2"/>
    <property type="match status" value="1"/>
</dbReference>
<dbReference type="SUPFAM" id="SSF88659">
    <property type="entry name" value="Sigma3 and sigma4 domains of RNA polymerase sigma factors"/>
    <property type="match status" value="1"/>
</dbReference>
<keyword evidence="10" id="KW-1185">Reference proteome</keyword>
<feature type="domain" description="RNA polymerase sigma-70 region 2" evidence="7">
    <location>
        <begin position="64"/>
        <end position="126"/>
    </location>
</feature>
<dbReference type="RefSeq" id="WP_238248293.1">
    <property type="nucleotide sequence ID" value="NZ_BPQX01000017.1"/>
</dbReference>
<dbReference type="NCBIfam" id="TIGR02937">
    <property type="entry name" value="sigma70-ECF"/>
    <property type="match status" value="1"/>
</dbReference>
<evidence type="ECO:0000256" key="4">
    <source>
        <dbReference type="ARBA" id="ARBA00023125"/>
    </source>
</evidence>
<keyword evidence="4 6" id="KW-0238">DNA-binding</keyword>
<sequence length="216" mass="23141">MSARSLPASVRDHIGAELRAAYAGVEAGDLPGRVLDLLSRLDGALAREAAAAGAAFRNGLMSAVPGLRAFALSLGVDPTQAEDLVQETLLKAWANQHRFQSGTNLMAWLCTILRNHFYTECRRRRREVEDADGAMAAQLTAPAAQEHGSDLRTVWKHLGGLPPLQREALMLVAARGMTYEAAAEVMGCQVGTMKSRVSRARSFLVESLGLAETSAA</sequence>
<dbReference type="InterPro" id="IPR036388">
    <property type="entry name" value="WH-like_DNA-bd_sf"/>
</dbReference>
<dbReference type="Proteomes" id="UP001236369">
    <property type="component" value="Unassembled WGS sequence"/>
</dbReference>
<evidence type="ECO:0000259" key="7">
    <source>
        <dbReference type="Pfam" id="PF04542"/>
    </source>
</evidence>
<dbReference type="Gene3D" id="1.10.10.10">
    <property type="entry name" value="Winged helix-like DNA-binding domain superfamily/Winged helix DNA-binding domain"/>
    <property type="match status" value="1"/>
</dbReference>
<dbReference type="Gene3D" id="1.10.1740.10">
    <property type="match status" value="1"/>
</dbReference>
<dbReference type="Pfam" id="PF04542">
    <property type="entry name" value="Sigma70_r2"/>
    <property type="match status" value="1"/>
</dbReference>
<dbReference type="InterPro" id="IPR013325">
    <property type="entry name" value="RNA_pol_sigma_r2"/>
</dbReference>
<protein>
    <recommendedName>
        <fullName evidence="6">RNA polymerase sigma factor</fullName>
    </recommendedName>
</protein>
<evidence type="ECO:0000313" key="10">
    <source>
        <dbReference type="Proteomes" id="UP001236369"/>
    </source>
</evidence>
<feature type="domain" description="RNA polymerase sigma factor 70 region 4 type 2" evidence="8">
    <location>
        <begin position="158"/>
        <end position="204"/>
    </location>
</feature>
<comment type="similarity">
    <text evidence="1 6">Belongs to the sigma-70 factor family. ECF subfamily.</text>
</comment>
<dbReference type="EMBL" id="JAUSVV010000019">
    <property type="protein sequence ID" value="MDQ0444979.1"/>
    <property type="molecule type" value="Genomic_DNA"/>
</dbReference>
<dbReference type="PROSITE" id="PS01063">
    <property type="entry name" value="SIGMA70_ECF"/>
    <property type="match status" value="1"/>
</dbReference>
<evidence type="ECO:0000313" key="9">
    <source>
        <dbReference type="EMBL" id="MDQ0444979.1"/>
    </source>
</evidence>
<comment type="caution">
    <text evidence="9">The sequence shown here is derived from an EMBL/GenBank/DDBJ whole genome shotgun (WGS) entry which is preliminary data.</text>
</comment>
<dbReference type="InterPro" id="IPR007627">
    <property type="entry name" value="RNA_pol_sigma70_r2"/>
</dbReference>
<keyword evidence="5 6" id="KW-0804">Transcription</keyword>
<keyword evidence="2 6" id="KW-0805">Transcription regulation</keyword>
<keyword evidence="3 6" id="KW-0731">Sigma factor</keyword>
<dbReference type="PANTHER" id="PTHR43133">
    <property type="entry name" value="RNA POLYMERASE ECF-TYPE SIGMA FACTO"/>
    <property type="match status" value="1"/>
</dbReference>